<proteinExistence type="predicted"/>
<reference evidence="1 2" key="1">
    <citation type="submission" date="2019-09" db="EMBL/GenBank/DDBJ databases">
        <authorList>
            <person name="Chen X.-Y."/>
        </authorList>
    </citation>
    <scope>NUCLEOTIDE SEQUENCE [LARGE SCALE GENOMIC DNA]</scope>
    <source>
        <strain evidence="1 2">NY5</strain>
    </source>
</reference>
<accession>A0A5B0WY64</accession>
<evidence type="ECO:0000313" key="2">
    <source>
        <dbReference type="Proteomes" id="UP000323708"/>
    </source>
</evidence>
<dbReference type="EMBL" id="VTUX01000004">
    <property type="protein sequence ID" value="KAA1191970.1"/>
    <property type="molecule type" value="Genomic_DNA"/>
</dbReference>
<protein>
    <submittedName>
        <fullName evidence="1">Uncharacterized protein</fullName>
    </submittedName>
</protein>
<comment type="caution">
    <text evidence="1">The sequence shown here is derived from an EMBL/GenBank/DDBJ whole genome shotgun (WGS) entry which is preliminary data.</text>
</comment>
<dbReference type="Proteomes" id="UP000323708">
    <property type="component" value="Unassembled WGS sequence"/>
</dbReference>
<organism evidence="1 2">
    <name type="scientific">Pseudohalioglobus sediminis</name>
    <dbReference type="NCBI Taxonomy" id="2606449"/>
    <lineage>
        <taxon>Bacteria</taxon>
        <taxon>Pseudomonadati</taxon>
        <taxon>Pseudomonadota</taxon>
        <taxon>Gammaproteobacteria</taxon>
        <taxon>Cellvibrionales</taxon>
        <taxon>Halieaceae</taxon>
        <taxon>Pseudohalioglobus</taxon>
    </lineage>
</organism>
<dbReference type="RefSeq" id="WP_149611406.1">
    <property type="nucleotide sequence ID" value="NZ_VTUX01000004.1"/>
</dbReference>
<gene>
    <name evidence="1" type="ORF">F0M18_10630</name>
</gene>
<dbReference type="AlphaFoldDB" id="A0A5B0WY64"/>
<name>A0A5B0WY64_9GAMM</name>
<sequence>MSNCKEGDIAVITWDEEPVFSNIGLLVNVSGPCREDSKLGLLWQITPVNYEAGHLFIDGRAGNAVKANRPGEDDIWHPDAWMRPITDPDKSDQIQNGEFYGEARQHEVVKSASEAILKENESCSLQVTATHR</sequence>
<evidence type="ECO:0000313" key="1">
    <source>
        <dbReference type="EMBL" id="KAA1191970.1"/>
    </source>
</evidence>
<keyword evidence="2" id="KW-1185">Reference proteome</keyword>